<dbReference type="PANTHER" id="PTHR43806">
    <property type="entry name" value="PEPTIDASE S8"/>
    <property type="match status" value="1"/>
</dbReference>
<sequence length="1292" mass="144326">MAIKLTPALKIFLVLILLTAIIGVIKNNKINLLNKAQEASQSAKLEKNPTPTPKLTYKPGEFIVKLNTPLKTPRWNQKDGKLNIDSQPPSLAPFLQTLDQLNLTSFNALNIPTKFNKNIYVLRFPVQTDKKDVIDTISSLDEVAYIEPNYIYRINDNINDPLYIDDMGAESERRDPNWNPPYSYQWNLKKIHLEEALDYEASPTSRIKVGVIDTGVFVNPTSSGYAKECGIFDGPGYMGRTCKNFDFIGCYNPLDPLYDICRGDYNGHGTHVAGIMAATQNNEFGISGMSNNIEVSAYQSLDKNGFGSADSITSGIYIFLTSAYKARVLNMSFGGPMESKAITEALSDAYFFEDTVLVAASGNSGTSEPMYPAASVCINPDNPQDKQNCVIAVGSSDVDDKRSYFSSWGNHISVVAPGGGKSDDFNHVYNIVSLRSQYTIGENNDAASYKNMIDYPPSERWLFLRLGGTSMAAPHVSALAGMILNKHPKYSAQQVKYAIENSTDDIGAPGFDSYTGYGRINTLKALRDTNPNKPVKAHISFPVMGTQVGQKIIVKGSAEAENLIWYKLEYRQLPSLEWQSENVSYPNNNNQRQVISDVLGILDLKTIPDGEFQIKLSVQGPITLKESVVTVTLDKRVKTGWPYEIKDTPIRKFGIVPVVDDINSDYKKDVVVAGPQTISVINHNGVPYPGWDSKSFNVDYIYRPGEPLIASVPTVGDIDNGNCHRDCDKEIFFSFFELAGEAAIDAINDYESYTGYTLEGKLIFFFQDYKSWDRNIPMIIGDVYNEGQNKLIIGNDGLIFNNISSKLRNPLNFDQIDQDASTFSMGNFNPDEKVETVSINDRWIGSDWSNVSYFSEKGEVIKVELPTPPTPTPDPSAPTPRPTHPLPIVPSTHTIATPPLIITSPPTPTIRYQDFSTAKSSPAQIPKRYQKNTFLADIDGDSVQEAIFYTDNSSRREFPENPAYKISTLKARGDITYFQNSKRIDSYSTLTPADFDQDNKTDFILDHNNGTIELIKNDGALLTTFDDPYHKNLTENYYKYMIADTSRTLVGDIDNDGYQEFVKIGYKDDKASVHFYRIKGDKVEVDAYPPIFLTDKMNYLGSLNTYMALDDIDADGKTDLIITVPQYNSIDNIWQYFVYAYNLGVERGQINWGQYKTNSEHTNAYVPDKTYWKVSVDLVCKDGSRPTDLSGLQFEHIVYPAQGTKKYSKSITSLPYSTGISSGELPTSVYAMVVKDLQYLAPTGSPSDPNVKYATAFRKNYPAAIWRNDTQENKTNQSPYQMTFQAPDSICQ</sequence>
<feature type="compositionally biased region" description="Polar residues" evidence="6">
    <location>
        <begin position="1273"/>
        <end position="1292"/>
    </location>
</feature>
<feature type="domain" description="Peptidase S8/S53" evidence="8">
    <location>
        <begin position="206"/>
        <end position="518"/>
    </location>
</feature>
<keyword evidence="4 5" id="KW-0720">Serine protease</keyword>
<dbReference type="Proteomes" id="UP000178372">
    <property type="component" value="Unassembled WGS sequence"/>
</dbReference>
<dbReference type="PANTHER" id="PTHR43806:SF11">
    <property type="entry name" value="CEREVISIN-RELATED"/>
    <property type="match status" value="1"/>
</dbReference>
<comment type="caution">
    <text evidence="9">The sequence shown here is derived from an EMBL/GenBank/DDBJ whole genome shotgun (WGS) entry which is preliminary data.</text>
</comment>
<evidence type="ECO:0000256" key="7">
    <source>
        <dbReference type="SAM" id="Phobius"/>
    </source>
</evidence>
<dbReference type="InterPro" id="IPR000209">
    <property type="entry name" value="Peptidase_S8/S53_dom"/>
</dbReference>
<evidence type="ECO:0000256" key="3">
    <source>
        <dbReference type="ARBA" id="ARBA00022801"/>
    </source>
</evidence>
<dbReference type="EMBL" id="MFZF01000008">
    <property type="protein sequence ID" value="OGK16959.1"/>
    <property type="molecule type" value="Genomic_DNA"/>
</dbReference>
<comment type="similarity">
    <text evidence="1 5">Belongs to the peptidase S8 family.</text>
</comment>
<dbReference type="GO" id="GO:0004252">
    <property type="term" value="F:serine-type endopeptidase activity"/>
    <property type="evidence" value="ECO:0007669"/>
    <property type="project" value="UniProtKB-UniRule"/>
</dbReference>
<dbReference type="InterPro" id="IPR050131">
    <property type="entry name" value="Peptidase_S8_subtilisin-like"/>
</dbReference>
<name>A0A1F7GDK7_9BACT</name>
<gene>
    <name evidence="9" type="ORF">A2690_01460</name>
</gene>
<dbReference type="PROSITE" id="PS00137">
    <property type="entry name" value="SUBTILASE_HIS"/>
    <property type="match status" value="1"/>
</dbReference>
<dbReference type="InterPro" id="IPR036852">
    <property type="entry name" value="Peptidase_S8/S53_dom_sf"/>
</dbReference>
<protein>
    <recommendedName>
        <fullName evidence="8">Peptidase S8/S53 domain-containing protein</fullName>
    </recommendedName>
</protein>
<dbReference type="GO" id="GO:0006508">
    <property type="term" value="P:proteolysis"/>
    <property type="evidence" value="ECO:0007669"/>
    <property type="project" value="UniProtKB-KW"/>
</dbReference>
<evidence type="ECO:0000313" key="10">
    <source>
        <dbReference type="Proteomes" id="UP000178372"/>
    </source>
</evidence>
<evidence type="ECO:0000256" key="6">
    <source>
        <dbReference type="SAM" id="MobiDB-lite"/>
    </source>
</evidence>
<dbReference type="PRINTS" id="PR00723">
    <property type="entry name" value="SUBTILISIN"/>
</dbReference>
<proteinExistence type="inferred from homology"/>
<keyword evidence="3 5" id="KW-0378">Hydrolase</keyword>
<feature type="active site" description="Charge relay system" evidence="5">
    <location>
        <position position="213"/>
    </location>
</feature>
<dbReference type="SUPFAM" id="SSF52743">
    <property type="entry name" value="Subtilisin-like"/>
    <property type="match status" value="1"/>
</dbReference>
<dbReference type="PROSITE" id="PS51892">
    <property type="entry name" value="SUBTILASE"/>
    <property type="match status" value="1"/>
</dbReference>
<dbReference type="InterPro" id="IPR015500">
    <property type="entry name" value="Peptidase_S8_subtilisin-rel"/>
</dbReference>
<dbReference type="InterPro" id="IPR023828">
    <property type="entry name" value="Peptidase_S8_Ser-AS"/>
</dbReference>
<reference evidence="9 10" key="1">
    <citation type="journal article" date="2016" name="Nat. Commun.">
        <title>Thousands of microbial genomes shed light on interconnected biogeochemical processes in an aquifer system.</title>
        <authorList>
            <person name="Anantharaman K."/>
            <person name="Brown C.T."/>
            <person name="Hug L.A."/>
            <person name="Sharon I."/>
            <person name="Castelle C.J."/>
            <person name="Probst A.J."/>
            <person name="Thomas B.C."/>
            <person name="Singh A."/>
            <person name="Wilkins M.J."/>
            <person name="Karaoz U."/>
            <person name="Brodie E.L."/>
            <person name="Williams K.H."/>
            <person name="Hubbard S.S."/>
            <person name="Banfield J.F."/>
        </authorList>
    </citation>
    <scope>NUCLEOTIDE SEQUENCE [LARGE SCALE GENOMIC DNA]</scope>
</reference>
<feature type="transmembrane region" description="Helical" evidence="7">
    <location>
        <begin position="7"/>
        <end position="25"/>
    </location>
</feature>
<accession>A0A1F7GDK7</accession>
<evidence type="ECO:0000256" key="4">
    <source>
        <dbReference type="ARBA" id="ARBA00022825"/>
    </source>
</evidence>
<dbReference type="SUPFAM" id="SSF69318">
    <property type="entry name" value="Integrin alpha N-terminal domain"/>
    <property type="match status" value="1"/>
</dbReference>
<feature type="active site" description="Charge relay system" evidence="5">
    <location>
        <position position="268"/>
    </location>
</feature>
<dbReference type="InterPro" id="IPR022398">
    <property type="entry name" value="Peptidase_S8_His-AS"/>
</dbReference>
<keyword evidence="7" id="KW-0812">Transmembrane</keyword>
<feature type="active site" description="Charge relay system" evidence="5">
    <location>
        <position position="470"/>
    </location>
</feature>
<evidence type="ECO:0000256" key="1">
    <source>
        <dbReference type="ARBA" id="ARBA00011073"/>
    </source>
</evidence>
<dbReference type="Pfam" id="PF00082">
    <property type="entry name" value="Peptidase_S8"/>
    <property type="match status" value="1"/>
</dbReference>
<dbReference type="PROSITE" id="PS00138">
    <property type="entry name" value="SUBTILASE_SER"/>
    <property type="match status" value="1"/>
</dbReference>
<evidence type="ECO:0000259" key="8">
    <source>
        <dbReference type="Pfam" id="PF00082"/>
    </source>
</evidence>
<keyword evidence="7" id="KW-1133">Transmembrane helix</keyword>
<dbReference type="Gene3D" id="3.40.50.200">
    <property type="entry name" value="Peptidase S8/S53 domain"/>
    <property type="match status" value="1"/>
</dbReference>
<evidence type="ECO:0000256" key="2">
    <source>
        <dbReference type="ARBA" id="ARBA00022670"/>
    </source>
</evidence>
<keyword evidence="2 5" id="KW-0645">Protease</keyword>
<organism evidence="9 10">
    <name type="scientific">Candidatus Roizmanbacteria bacterium RIFCSPHIGHO2_01_FULL_39_12b</name>
    <dbReference type="NCBI Taxonomy" id="1802030"/>
    <lineage>
        <taxon>Bacteria</taxon>
        <taxon>Candidatus Roizmaniibacteriota</taxon>
    </lineage>
</organism>
<keyword evidence="7" id="KW-0472">Membrane</keyword>
<evidence type="ECO:0000256" key="5">
    <source>
        <dbReference type="PROSITE-ProRule" id="PRU01240"/>
    </source>
</evidence>
<feature type="region of interest" description="Disordered" evidence="6">
    <location>
        <begin position="1271"/>
        <end position="1292"/>
    </location>
</feature>
<dbReference type="InterPro" id="IPR028994">
    <property type="entry name" value="Integrin_alpha_N"/>
</dbReference>
<evidence type="ECO:0000313" key="9">
    <source>
        <dbReference type="EMBL" id="OGK16959.1"/>
    </source>
</evidence>